<dbReference type="InterPro" id="IPR009061">
    <property type="entry name" value="DNA-bd_dom_put_sf"/>
</dbReference>
<dbReference type="Pfam" id="PF13411">
    <property type="entry name" value="MerR_1"/>
    <property type="match status" value="1"/>
</dbReference>
<dbReference type="SUPFAM" id="SSF46955">
    <property type="entry name" value="Putative DNA-binding domain"/>
    <property type="match status" value="1"/>
</dbReference>
<proteinExistence type="predicted"/>
<dbReference type="Proteomes" id="UP001153387">
    <property type="component" value="Unassembled WGS sequence"/>
</dbReference>
<sequence>MKYTVKEMSALSKVTIKTLHHYHKIGLLVPVEVSEAGYRLYGKKEIERLQEILFYRELEFPLEEIKRLLDGAPDRLRILESQRELIRERQRRMERLSVTLEASIDAEREGASQPAAELFSGFGTAEEWEAALAEQRRHLKETYDVELPGANAIDPVQMNRQAAEAARFMEEMARALREGRAHDDEEAHARIERHLAARAAEGHPASPDDLAGQSRFFIGDVFHRGMLESMQTGLSYYLCLATESYAEVCRRAP</sequence>
<feature type="domain" description="HTH merR-type" evidence="2">
    <location>
        <begin position="2"/>
        <end position="71"/>
    </location>
</feature>
<dbReference type="SMART" id="SM00422">
    <property type="entry name" value="HTH_MERR"/>
    <property type="match status" value="1"/>
</dbReference>
<dbReference type="InterPro" id="IPR047057">
    <property type="entry name" value="MerR_fam"/>
</dbReference>
<keyword evidence="4" id="KW-1185">Reference proteome</keyword>
<dbReference type="PANTHER" id="PTHR30204">
    <property type="entry name" value="REDOX-CYCLING DRUG-SENSING TRANSCRIPTIONAL ACTIVATOR SOXR"/>
    <property type="match status" value="1"/>
</dbReference>
<gene>
    <name evidence="3" type="ORF">OMP38_20745</name>
</gene>
<protein>
    <submittedName>
        <fullName evidence="3">MerR family transcriptional regulator</fullName>
    </submittedName>
</protein>
<evidence type="ECO:0000313" key="3">
    <source>
        <dbReference type="EMBL" id="MDG0793025.1"/>
    </source>
</evidence>
<evidence type="ECO:0000313" key="4">
    <source>
        <dbReference type="Proteomes" id="UP001153387"/>
    </source>
</evidence>
<evidence type="ECO:0000259" key="2">
    <source>
        <dbReference type="PROSITE" id="PS50937"/>
    </source>
</evidence>
<name>A0A9X4QPS9_9BACL</name>
<accession>A0A9X4QPS9</accession>
<dbReference type="InterPro" id="IPR000551">
    <property type="entry name" value="MerR-type_HTH_dom"/>
</dbReference>
<comment type="caution">
    <text evidence="3">The sequence shown here is derived from an EMBL/GenBank/DDBJ whole genome shotgun (WGS) entry which is preliminary data.</text>
</comment>
<keyword evidence="1" id="KW-0238">DNA-binding</keyword>
<dbReference type="PANTHER" id="PTHR30204:SF90">
    <property type="entry name" value="HTH-TYPE TRANSCRIPTIONAL ACTIVATOR MTA"/>
    <property type="match status" value="1"/>
</dbReference>
<dbReference type="AlphaFoldDB" id="A0A9X4QPS9"/>
<dbReference type="Gene3D" id="1.10.1660.10">
    <property type="match status" value="1"/>
</dbReference>
<dbReference type="CDD" id="cd01106">
    <property type="entry name" value="HTH_TipAL-Mta"/>
    <property type="match status" value="1"/>
</dbReference>
<dbReference type="GO" id="GO:0003677">
    <property type="term" value="F:DNA binding"/>
    <property type="evidence" value="ECO:0007669"/>
    <property type="project" value="UniProtKB-KW"/>
</dbReference>
<dbReference type="GO" id="GO:0003700">
    <property type="term" value="F:DNA-binding transcription factor activity"/>
    <property type="evidence" value="ECO:0007669"/>
    <property type="project" value="InterPro"/>
</dbReference>
<reference evidence="3 4" key="1">
    <citation type="submission" date="2022-10" db="EMBL/GenBank/DDBJ databases">
        <title>Comparative genomic analysis of Cohnella hashimotonis sp. nov., isolated from the International Space Station.</title>
        <authorList>
            <person name="Simpson A."/>
            <person name="Venkateswaran K."/>
        </authorList>
    </citation>
    <scope>NUCLEOTIDE SEQUENCE [LARGE SCALE GENOMIC DNA]</scope>
    <source>
        <strain evidence="3 4">DSM 18997</strain>
    </source>
</reference>
<evidence type="ECO:0000256" key="1">
    <source>
        <dbReference type="ARBA" id="ARBA00023125"/>
    </source>
</evidence>
<dbReference type="EMBL" id="JAPDHZ010000003">
    <property type="protein sequence ID" value="MDG0793025.1"/>
    <property type="molecule type" value="Genomic_DNA"/>
</dbReference>
<organism evidence="3 4">
    <name type="scientific">Cohnella ginsengisoli</name>
    <dbReference type="NCBI Taxonomy" id="425004"/>
    <lineage>
        <taxon>Bacteria</taxon>
        <taxon>Bacillati</taxon>
        <taxon>Bacillota</taxon>
        <taxon>Bacilli</taxon>
        <taxon>Bacillales</taxon>
        <taxon>Paenibacillaceae</taxon>
        <taxon>Cohnella</taxon>
    </lineage>
</organism>
<dbReference type="RefSeq" id="WP_277566757.1">
    <property type="nucleotide sequence ID" value="NZ_JAPDHZ010000003.1"/>
</dbReference>
<dbReference type="PROSITE" id="PS50937">
    <property type="entry name" value="HTH_MERR_2"/>
    <property type="match status" value="1"/>
</dbReference>